<gene>
    <name evidence="2" type="ORF">CSSPTR1EN2_LOCUS3547</name>
</gene>
<evidence type="ECO:0000313" key="3">
    <source>
        <dbReference type="Proteomes" id="UP001497512"/>
    </source>
</evidence>
<dbReference type="PANTHER" id="PTHR45856">
    <property type="entry name" value="ALPHA/BETA-HYDROLASES SUPERFAMILY PROTEIN"/>
    <property type="match status" value="1"/>
</dbReference>
<proteinExistence type="predicted"/>
<dbReference type="InterPro" id="IPR002921">
    <property type="entry name" value="Fungal_lipase-type"/>
</dbReference>
<name>A0ABP0TH77_9BRYO</name>
<dbReference type="EMBL" id="OZ019903">
    <property type="protein sequence ID" value="CAK9196585.1"/>
    <property type="molecule type" value="Genomic_DNA"/>
</dbReference>
<dbReference type="PANTHER" id="PTHR45856:SF11">
    <property type="entry name" value="FUNGAL LIPASE-LIKE DOMAIN-CONTAINING PROTEIN"/>
    <property type="match status" value="1"/>
</dbReference>
<sequence>MSSSSIQPGCCDDTLSRDDLSRAYFCSEAVYKSSVTKATAFLQKTQCDHPIVRFEKVHMSLELLGQQKFLVAYAEDAIFIAFRGTETLDDLAADLKMVNHPKFGGAFHAGFFKRADVFMGSDQNPMKGLLSLNKRIIFCGHSLGGAVAHMVLLRYLLERNWKVDEQSQGQYSNSLISVAFGAPHICDEKGALNINANKTLRWRFKNFVNQSDPVPCLLHSVANTLAKFKASLESNEIYCKQFPLEGVLTPLVTVMDAFVHRDVSKAFIGAFDIGTARIVGMSKKILIAPLLGELARRAAPEPGSSNFNEPDFYPIGTYMFIEKQANIRGESYTVDTTDVESAHMTKKLKDVRFGFQDCEHHKLENYKKVLMASNSIDSPQVNSQQPHDFQTNNVVSTPAPIITTIGLQRADSTDLFITITGDNLLFLREPVKINEMKWEMTVQEDQKIIALEPSSSNISTEPIPFVVVNTAFGKCSKHIMEVT</sequence>
<evidence type="ECO:0000313" key="2">
    <source>
        <dbReference type="EMBL" id="CAK9196585.1"/>
    </source>
</evidence>
<dbReference type="InterPro" id="IPR051218">
    <property type="entry name" value="Sec_MonoDiacylglyc_Lipase"/>
</dbReference>
<dbReference type="Proteomes" id="UP001497512">
    <property type="component" value="Chromosome 11"/>
</dbReference>
<dbReference type="InterPro" id="IPR029058">
    <property type="entry name" value="AB_hydrolase_fold"/>
</dbReference>
<reference evidence="2" key="1">
    <citation type="submission" date="2024-02" db="EMBL/GenBank/DDBJ databases">
        <authorList>
            <consortium name="ELIXIR-Norway"/>
            <consortium name="Elixir Norway"/>
        </authorList>
    </citation>
    <scope>NUCLEOTIDE SEQUENCE</scope>
</reference>
<protein>
    <recommendedName>
        <fullName evidence="1">Fungal lipase-type domain-containing protein</fullName>
    </recommendedName>
</protein>
<evidence type="ECO:0000259" key="1">
    <source>
        <dbReference type="Pfam" id="PF01764"/>
    </source>
</evidence>
<dbReference type="CDD" id="cd00519">
    <property type="entry name" value="Lipase_3"/>
    <property type="match status" value="1"/>
</dbReference>
<dbReference type="SUPFAM" id="SSF53474">
    <property type="entry name" value="alpha/beta-Hydrolases"/>
    <property type="match status" value="1"/>
</dbReference>
<accession>A0ABP0TH77</accession>
<feature type="domain" description="Fungal lipase-type" evidence="1">
    <location>
        <begin position="79"/>
        <end position="217"/>
    </location>
</feature>
<organism evidence="2 3">
    <name type="scientific">Sphagnum troendelagicum</name>
    <dbReference type="NCBI Taxonomy" id="128251"/>
    <lineage>
        <taxon>Eukaryota</taxon>
        <taxon>Viridiplantae</taxon>
        <taxon>Streptophyta</taxon>
        <taxon>Embryophyta</taxon>
        <taxon>Bryophyta</taxon>
        <taxon>Sphagnophytina</taxon>
        <taxon>Sphagnopsida</taxon>
        <taxon>Sphagnales</taxon>
        <taxon>Sphagnaceae</taxon>
        <taxon>Sphagnum</taxon>
    </lineage>
</organism>
<dbReference type="Pfam" id="PF01764">
    <property type="entry name" value="Lipase_3"/>
    <property type="match status" value="1"/>
</dbReference>
<dbReference type="Gene3D" id="3.40.50.1820">
    <property type="entry name" value="alpha/beta hydrolase"/>
    <property type="match status" value="1"/>
</dbReference>
<keyword evidence="3" id="KW-1185">Reference proteome</keyword>